<reference evidence="3" key="1">
    <citation type="submission" date="2021-01" db="EMBL/GenBank/DDBJ databases">
        <authorList>
            <person name="Kaushik A."/>
        </authorList>
    </citation>
    <scope>NUCLEOTIDE SEQUENCE</scope>
    <source>
        <strain evidence="3">AG6-10EEA</strain>
    </source>
</reference>
<sequence>MPAQAVAPNLTLAYNVGKGIQADVYLPSTPHVSRTPVVVYWHGGGKSVHAVVDGLGSYLHFRTELRGSILVPASVANYGDYRLLPPSTGHEILQDVLDLVTWVTSPEGLNASLLLRVNDKCTIDTRRIILAGTSAGGYLAYLAAIHARPECVPRGVLSMYGMGGHFLTPHYLQLKTKPFFRGRPLLDPAQFEELLSIERPPPITNGSVLGYGPDGIPSSPRMFLTRVLLQEGNFLDYLTGEHGLSERLRALDQPTISDLPQRHWGLFPETGLSSSFPPTCLVHGTEDSAVLIGESRALRDRLHNLNVPCQLFEVKGAEHSFDYQDGHEEVLEQVFQVLRGWLE</sequence>
<feature type="domain" description="Alpha/beta hydrolase fold-3" evidence="2">
    <location>
        <begin position="78"/>
        <end position="165"/>
    </location>
</feature>
<dbReference type="Proteomes" id="UP000663853">
    <property type="component" value="Unassembled WGS sequence"/>
</dbReference>
<dbReference type="InterPro" id="IPR013094">
    <property type="entry name" value="AB_hydrolase_3"/>
</dbReference>
<evidence type="ECO:0000256" key="1">
    <source>
        <dbReference type="ARBA" id="ARBA00022801"/>
    </source>
</evidence>
<evidence type="ECO:0000313" key="4">
    <source>
        <dbReference type="Proteomes" id="UP000663853"/>
    </source>
</evidence>
<dbReference type="InterPro" id="IPR029058">
    <property type="entry name" value="AB_hydrolase_fold"/>
</dbReference>
<comment type="caution">
    <text evidence="3">The sequence shown here is derived from an EMBL/GenBank/DDBJ whole genome shotgun (WGS) entry which is preliminary data.</text>
</comment>
<keyword evidence="1" id="KW-0378">Hydrolase</keyword>
<dbReference type="GO" id="GO:0016787">
    <property type="term" value="F:hydrolase activity"/>
    <property type="evidence" value="ECO:0007669"/>
    <property type="project" value="UniProtKB-KW"/>
</dbReference>
<dbReference type="SUPFAM" id="SSF53474">
    <property type="entry name" value="alpha/beta-Hydrolases"/>
    <property type="match status" value="1"/>
</dbReference>
<protein>
    <recommendedName>
        <fullName evidence="2">Alpha/beta hydrolase fold-3 domain-containing protein</fullName>
    </recommendedName>
</protein>
<name>A0A8H3DCE5_9AGAM</name>
<dbReference type="InterPro" id="IPR050300">
    <property type="entry name" value="GDXG_lipolytic_enzyme"/>
</dbReference>
<dbReference type="PANTHER" id="PTHR48081">
    <property type="entry name" value="AB HYDROLASE SUPERFAMILY PROTEIN C4A8.06C"/>
    <property type="match status" value="1"/>
</dbReference>
<dbReference type="PANTHER" id="PTHR48081:SF3">
    <property type="entry name" value="ALPHA_BETA HYDROLASE FOLD-3 DOMAIN-CONTAINING PROTEIN"/>
    <property type="match status" value="1"/>
</dbReference>
<dbReference type="AlphaFoldDB" id="A0A8H3DCE5"/>
<gene>
    <name evidence="3" type="ORF">RDB_LOCUS155160</name>
</gene>
<proteinExistence type="predicted"/>
<dbReference type="EMBL" id="CAJMXA010003890">
    <property type="protein sequence ID" value="CAE6524299.1"/>
    <property type="molecule type" value="Genomic_DNA"/>
</dbReference>
<evidence type="ECO:0000313" key="3">
    <source>
        <dbReference type="EMBL" id="CAE6524299.1"/>
    </source>
</evidence>
<dbReference type="Gene3D" id="3.40.50.1820">
    <property type="entry name" value="alpha/beta hydrolase"/>
    <property type="match status" value="1"/>
</dbReference>
<organism evidence="3 4">
    <name type="scientific">Rhizoctonia solani</name>
    <dbReference type="NCBI Taxonomy" id="456999"/>
    <lineage>
        <taxon>Eukaryota</taxon>
        <taxon>Fungi</taxon>
        <taxon>Dikarya</taxon>
        <taxon>Basidiomycota</taxon>
        <taxon>Agaricomycotina</taxon>
        <taxon>Agaricomycetes</taxon>
        <taxon>Cantharellales</taxon>
        <taxon>Ceratobasidiaceae</taxon>
        <taxon>Rhizoctonia</taxon>
    </lineage>
</organism>
<dbReference type="Pfam" id="PF07859">
    <property type="entry name" value="Abhydrolase_3"/>
    <property type="match status" value="1"/>
</dbReference>
<accession>A0A8H3DCE5</accession>
<evidence type="ECO:0000259" key="2">
    <source>
        <dbReference type="Pfam" id="PF07859"/>
    </source>
</evidence>